<gene>
    <name evidence="1" type="ORF">CALMAC_LOCUS7204</name>
</gene>
<evidence type="ECO:0000313" key="1">
    <source>
        <dbReference type="EMBL" id="VEN44385.1"/>
    </source>
</evidence>
<accession>A0A653C919</accession>
<evidence type="ECO:0000313" key="2">
    <source>
        <dbReference type="Proteomes" id="UP000410492"/>
    </source>
</evidence>
<sequence>MPSLPVISQRQLCLAKTLHQQDIKFNKSSNNQRMQNTRHESLIFKVLLIK</sequence>
<name>A0A653C919_CALMS</name>
<dbReference type="EMBL" id="CAACVG010007240">
    <property type="protein sequence ID" value="VEN44385.1"/>
    <property type="molecule type" value="Genomic_DNA"/>
</dbReference>
<dbReference type="Proteomes" id="UP000410492">
    <property type="component" value="Unassembled WGS sequence"/>
</dbReference>
<proteinExistence type="predicted"/>
<reference evidence="1 2" key="1">
    <citation type="submission" date="2019-01" db="EMBL/GenBank/DDBJ databases">
        <authorList>
            <person name="Sayadi A."/>
        </authorList>
    </citation>
    <scope>NUCLEOTIDE SEQUENCE [LARGE SCALE GENOMIC DNA]</scope>
</reference>
<protein>
    <submittedName>
        <fullName evidence="1">Uncharacterized protein</fullName>
    </submittedName>
</protein>
<keyword evidence="2" id="KW-1185">Reference proteome</keyword>
<dbReference type="AlphaFoldDB" id="A0A653C919"/>
<organism evidence="1 2">
    <name type="scientific">Callosobruchus maculatus</name>
    <name type="common">Southern cowpea weevil</name>
    <name type="synonym">Pulse bruchid</name>
    <dbReference type="NCBI Taxonomy" id="64391"/>
    <lineage>
        <taxon>Eukaryota</taxon>
        <taxon>Metazoa</taxon>
        <taxon>Ecdysozoa</taxon>
        <taxon>Arthropoda</taxon>
        <taxon>Hexapoda</taxon>
        <taxon>Insecta</taxon>
        <taxon>Pterygota</taxon>
        <taxon>Neoptera</taxon>
        <taxon>Endopterygota</taxon>
        <taxon>Coleoptera</taxon>
        <taxon>Polyphaga</taxon>
        <taxon>Cucujiformia</taxon>
        <taxon>Chrysomeloidea</taxon>
        <taxon>Chrysomelidae</taxon>
        <taxon>Bruchinae</taxon>
        <taxon>Bruchini</taxon>
        <taxon>Callosobruchus</taxon>
    </lineage>
</organism>